<dbReference type="InterPro" id="IPR000845">
    <property type="entry name" value="Nucleoside_phosphorylase_d"/>
</dbReference>
<dbReference type="Proteomes" id="UP000015530">
    <property type="component" value="Unassembled WGS sequence"/>
</dbReference>
<comment type="caution">
    <text evidence="2">The sequence shown here is derived from an EMBL/GenBank/DDBJ whole genome shotgun (WGS) entry which is preliminary data.</text>
</comment>
<evidence type="ECO:0000259" key="1">
    <source>
        <dbReference type="Pfam" id="PF01048"/>
    </source>
</evidence>
<dbReference type="OrthoDB" id="1658288at2759"/>
<sequence>METEEEPLSSLLKDVQGQLQSFSSIKPPQSISGSGILHIEAQDDDPYYLQTLVHFRAFILECIANGRPSIADVEWEHPLRHPLNSYGSFWGKFLKLARSSADFIHPTRMLDKLDTFRNISERSLPEEDITPTDDIWADERVRQWVVSAEPPQLYLYEPPQRSSRLQKFGIELLRHLEKFIPVIHMLGGQQMLTKFLRCPVSPASVVEQLAYQAIFHLPTKVPLSRLSVILSLLKKATNEAEWFELLEFICSTLETSRVAIVIEIADIPPAMISDVKRWPLQFTDMSKNTIRPTEISISREQIRLAIVCALTLEADAVHALFDEYWEDLEPRNMRSPGDTNAYSFGVFGKFATVLVHMPGMGKTSASIVATNCRNSFPNLKLALVVGICGGVPFSDRGKTEIVLGDVIISEGLVPYDYGRQFPDRFLRKDSTSDVLGRPPTELRGLLSKLKTRVGRRRLQERTVSHQQVLRRELGIEVEHLGAEQDHLYEGAYMHRHQNPDVCRVCSDNAICQVARESTCEELACDKGKLVGRKRLEAILRDGTGLEPGIHFGKIACGDQVMKSGQHRDSIAKDEGVIAFEMEGAGVWGIFPCLVIKAVCDYADSHKHKKWQNYAAGTAAACTKALIQEWYM</sequence>
<dbReference type="InterPro" id="IPR035994">
    <property type="entry name" value="Nucleoside_phosphorylase_sf"/>
</dbReference>
<evidence type="ECO:0000313" key="2">
    <source>
        <dbReference type="EMBL" id="EQB45814.1"/>
    </source>
</evidence>
<reference evidence="3" key="1">
    <citation type="journal article" date="2013" name="Mol. Plant Microbe Interact.">
        <title>Global aspects of pacC regulation of pathogenicity genes in Colletotrichum gloeosporioides as revealed by transcriptome analysis.</title>
        <authorList>
            <person name="Alkan N."/>
            <person name="Meng X."/>
            <person name="Friedlander G."/>
            <person name="Reuveni E."/>
            <person name="Sukno S."/>
            <person name="Sherman A."/>
            <person name="Thon M."/>
            <person name="Fluhr R."/>
            <person name="Prusky D."/>
        </authorList>
    </citation>
    <scope>NUCLEOTIDE SEQUENCE [LARGE SCALE GENOMIC DNA]</scope>
    <source>
        <strain evidence="3">Cg-14</strain>
    </source>
</reference>
<organism evidence="2 3">
    <name type="scientific">Colletotrichum gloeosporioides (strain Cg-14)</name>
    <name type="common">Anthracnose fungus</name>
    <name type="synonym">Glomerella cingulata</name>
    <dbReference type="NCBI Taxonomy" id="1237896"/>
    <lineage>
        <taxon>Eukaryota</taxon>
        <taxon>Fungi</taxon>
        <taxon>Dikarya</taxon>
        <taxon>Ascomycota</taxon>
        <taxon>Pezizomycotina</taxon>
        <taxon>Sordariomycetes</taxon>
        <taxon>Hypocreomycetidae</taxon>
        <taxon>Glomerellales</taxon>
        <taxon>Glomerellaceae</taxon>
        <taxon>Colletotrichum</taxon>
        <taxon>Colletotrichum gloeosporioides species complex</taxon>
    </lineage>
</organism>
<dbReference type="STRING" id="1237896.T0K265"/>
<dbReference type="HOGENOM" id="CLU_000288_34_22_1"/>
<proteinExistence type="predicted"/>
<dbReference type="SUPFAM" id="SSF53167">
    <property type="entry name" value="Purine and uridine phosphorylases"/>
    <property type="match status" value="1"/>
</dbReference>
<dbReference type="Gene3D" id="3.40.50.1580">
    <property type="entry name" value="Nucleoside phosphorylase domain"/>
    <property type="match status" value="1"/>
</dbReference>
<dbReference type="GO" id="GO:0003824">
    <property type="term" value="F:catalytic activity"/>
    <property type="evidence" value="ECO:0007669"/>
    <property type="project" value="InterPro"/>
</dbReference>
<gene>
    <name evidence="2" type="ORF">CGLO_15253</name>
</gene>
<name>T0K265_COLGC</name>
<feature type="domain" description="Nucleoside phosphorylase" evidence="1">
    <location>
        <begin position="304"/>
        <end position="626"/>
    </location>
</feature>
<dbReference type="InterPro" id="IPR053137">
    <property type="entry name" value="NLR-like"/>
</dbReference>
<dbReference type="AlphaFoldDB" id="T0K265"/>
<dbReference type="PANTHER" id="PTHR46082:SF6">
    <property type="entry name" value="AAA+ ATPASE DOMAIN-CONTAINING PROTEIN-RELATED"/>
    <property type="match status" value="1"/>
</dbReference>
<dbReference type="Pfam" id="PF01048">
    <property type="entry name" value="PNP_UDP_1"/>
    <property type="match status" value="1"/>
</dbReference>
<dbReference type="GO" id="GO:0009116">
    <property type="term" value="P:nucleoside metabolic process"/>
    <property type="evidence" value="ECO:0007669"/>
    <property type="project" value="InterPro"/>
</dbReference>
<accession>T0K265</accession>
<dbReference type="PANTHER" id="PTHR46082">
    <property type="entry name" value="ATP/GTP-BINDING PROTEIN-RELATED"/>
    <property type="match status" value="1"/>
</dbReference>
<dbReference type="EMBL" id="AMYD01003633">
    <property type="protein sequence ID" value="EQB45814.1"/>
    <property type="molecule type" value="Genomic_DNA"/>
</dbReference>
<evidence type="ECO:0000313" key="3">
    <source>
        <dbReference type="Proteomes" id="UP000015530"/>
    </source>
</evidence>
<protein>
    <recommendedName>
        <fullName evidence="1">Nucleoside phosphorylase domain-containing protein</fullName>
    </recommendedName>
</protein>